<evidence type="ECO:0000256" key="7">
    <source>
        <dbReference type="ARBA" id="ARBA00022801"/>
    </source>
</evidence>
<dbReference type="Pfam" id="PF00925">
    <property type="entry name" value="GTP_cyclohydro2"/>
    <property type="match status" value="1"/>
</dbReference>
<evidence type="ECO:0000256" key="8">
    <source>
        <dbReference type="ARBA" id="ARBA00023134"/>
    </source>
</evidence>
<protein>
    <recommendedName>
        <fullName evidence="3">GTP cyclohydrolase II</fullName>
        <ecNumber evidence="3">3.5.4.25</ecNumber>
    </recommendedName>
</protein>
<proteinExistence type="inferred from homology"/>
<evidence type="ECO:0000256" key="6">
    <source>
        <dbReference type="ARBA" id="ARBA00022741"/>
    </source>
</evidence>
<dbReference type="Gene3D" id="3.40.50.10990">
    <property type="entry name" value="GTP cyclohydrolase II"/>
    <property type="match status" value="1"/>
</dbReference>
<dbReference type="NCBIfam" id="TIGR00506">
    <property type="entry name" value="ribB"/>
    <property type="match status" value="1"/>
</dbReference>
<dbReference type="EMBL" id="JADAQX010001182">
    <property type="protein sequence ID" value="KAF8817950.1"/>
    <property type="molecule type" value="Genomic_DNA"/>
</dbReference>
<dbReference type="InterPro" id="IPR036144">
    <property type="entry name" value="RibA-like_sf"/>
</dbReference>
<comment type="catalytic activity">
    <reaction evidence="9">
        <text>GTP + 4 H2O = 2,5-diamino-6-hydroxy-4-(5-phosphoribosylamino)-pyrimidine + formate + 2 phosphate + 3 H(+)</text>
        <dbReference type="Rhea" id="RHEA:23704"/>
        <dbReference type="ChEBI" id="CHEBI:15377"/>
        <dbReference type="ChEBI" id="CHEBI:15378"/>
        <dbReference type="ChEBI" id="CHEBI:15740"/>
        <dbReference type="ChEBI" id="CHEBI:37565"/>
        <dbReference type="ChEBI" id="CHEBI:43474"/>
        <dbReference type="ChEBI" id="CHEBI:58614"/>
        <dbReference type="EC" id="3.5.4.25"/>
    </reaction>
</comment>
<dbReference type="SUPFAM" id="SSF142695">
    <property type="entry name" value="RibA-like"/>
    <property type="match status" value="1"/>
</dbReference>
<keyword evidence="7" id="KW-0378">Hydrolase</keyword>
<accession>A0ABQ7J4D7</accession>
<evidence type="ECO:0000313" key="11">
    <source>
        <dbReference type="EMBL" id="KAF8817950.1"/>
    </source>
</evidence>
<evidence type="ECO:0000256" key="3">
    <source>
        <dbReference type="ARBA" id="ARBA00012762"/>
    </source>
</evidence>
<evidence type="ECO:0000256" key="4">
    <source>
        <dbReference type="ARBA" id="ARBA00022619"/>
    </source>
</evidence>
<feature type="domain" description="GTP cyclohydrolase II" evidence="10">
    <location>
        <begin position="217"/>
        <end position="380"/>
    </location>
</feature>
<dbReference type="NCBIfam" id="NF001591">
    <property type="entry name" value="PRK00393.1"/>
    <property type="match status" value="1"/>
</dbReference>
<comment type="pathway">
    <text evidence="1">Cofactor biosynthesis; riboflavin biosynthesis.</text>
</comment>
<dbReference type="PANTHER" id="PTHR21327:SF47">
    <property type="entry name" value="GTP CYCLOHYDROLASE II DOMAIN-CONTAINING PROTEIN"/>
    <property type="match status" value="1"/>
</dbReference>
<keyword evidence="4" id="KW-0686">Riboflavin biosynthesis</keyword>
<comment type="caution">
    <text evidence="11">The sequence shown here is derived from an EMBL/GenBank/DDBJ whole genome shotgun (WGS) entry which is preliminary data.</text>
</comment>
<keyword evidence="8" id="KW-0342">GTP-binding</keyword>
<keyword evidence="5" id="KW-0479">Metal-binding</keyword>
<comment type="similarity">
    <text evidence="2">In the N-terminal section; belongs to the DHBP synthase family.</text>
</comment>
<organism evidence="11 12">
    <name type="scientific">Cardiosporidium cionae</name>
    <dbReference type="NCBI Taxonomy" id="476202"/>
    <lineage>
        <taxon>Eukaryota</taxon>
        <taxon>Sar</taxon>
        <taxon>Alveolata</taxon>
        <taxon>Apicomplexa</taxon>
        <taxon>Aconoidasida</taxon>
        <taxon>Nephromycida</taxon>
        <taxon>Cardiosporidium</taxon>
    </lineage>
</organism>
<evidence type="ECO:0000256" key="1">
    <source>
        <dbReference type="ARBA" id="ARBA00005104"/>
    </source>
</evidence>
<gene>
    <name evidence="11" type="ORF">IE077_000373</name>
</gene>
<evidence type="ECO:0000256" key="2">
    <source>
        <dbReference type="ARBA" id="ARBA00005520"/>
    </source>
</evidence>
<dbReference type="PANTHER" id="PTHR21327">
    <property type="entry name" value="GTP CYCLOHYDROLASE II-RELATED"/>
    <property type="match status" value="1"/>
</dbReference>
<dbReference type="InterPro" id="IPR000926">
    <property type="entry name" value="RibA"/>
</dbReference>
<dbReference type="SUPFAM" id="SSF55821">
    <property type="entry name" value="YrdC/RibB"/>
    <property type="match status" value="1"/>
</dbReference>
<name>A0ABQ7J4D7_9APIC</name>
<dbReference type="InterPro" id="IPR000422">
    <property type="entry name" value="DHBP_synthase_RibB"/>
</dbReference>
<dbReference type="InterPro" id="IPR017945">
    <property type="entry name" value="DHBP_synth_RibB-like_a/b_dom"/>
</dbReference>
<dbReference type="InterPro" id="IPR032677">
    <property type="entry name" value="GTP_cyclohydro_II"/>
</dbReference>
<evidence type="ECO:0000259" key="10">
    <source>
        <dbReference type="Pfam" id="PF00925"/>
    </source>
</evidence>
<evidence type="ECO:0000256" key="9">
    <source>
        <dbReference type="ARBA" id="ARBA00049295"/>
    </source>
</evidence>
<keyword evidence="6" id="KW-0547">Nucleotide-binding</keyword>
<dbReference type="CDD" id="cd00641">
    <property type="entry name" value="GTP_cyclohydro2"/>
    <property type="match status" value="1"/>
</dbReference>
<sequence length="673" mass="74649">MALLFPLFAFILFATFLRRYGILLMLTLFGCNSAITAFGLLCGAIPASSYHTADYSAVAPSCFFSSSRDLSCLIPSKPHQPVQSPYGQSTISQPVLSSDYVHTASPITSLFAQGSPRRHLPLFVTFPSRYGRRKCRLTARSTTRVQDAETLIATPASTGGLTVDAIQRSLVPSAIKRKTVKHDASSPPLIYDPLYKKPLCNTQKIGCRQSRTTFVSESVLPTNSGSLLVRAYHYCNAEKSFDILALMRKGPRITHNVMVRLHDQCITSEVFGSMRCDCKEQLDRSLQYAFKNKSILIYMQQEGRGIGLANKIAAYSLQDSGFDTVDANRELGFDDDTRSYEAIPFILENLGVESIRLITNNPFKMKAISLLGVRINERIPIVVKTNQWNKQYLRSKKEKMDHVMDFQSECDSLASRKEEDPSAMISIPSFDTTLSTDLHEGDTPSVDFLTRLSKENRWQMGEASVEQALEAFMNGGIVMITDDAGRENEGDLLLAAKFATPEKIAFMIEHSSGVLCTPMEEQRLQYLKIPNMTTNNEDFRKTAFTVSVDAADGSTGISAASRAKTIRLLGDLACKSEDLQRPGHIFPLISQKEGVYARQGHTEAAIDFCKLTNIFPAVAVIGEKVSTRFPAEMAKLPEIEEWCASHGVPLTTIEDLLCYRLSRESNFACKGAK</sequence>
<dbReference type="Pfam" id="PF00926">
    <property type="entry name" value="DHBP_synthase"/>
    <property type="match status" value="1"/>
</dbReference>
<evidence type="ECO:0000256" key="5">
    <source>
        <dbReference type="ARBA" id="ARBA00022723"/>
    </source>
</evidence>
<dbReference type="Proteomes" id="UP000823046">
    <property type="component" value="Unassembled WGS sequence"/>
</dbReference>
<keyword evidence="12" id="KW-1185">Reference proteome</keyword>
<evidence type="ECO:0000313" key="12">
    <source>
        <dbReference type="Proteomes" id="UP000823046"/>
    </source>
</evidence>
<dbReference type="EC" id="3.5.4.25" evidence="3"/>
<reference evidence="11 12" key="1">
    <citation type="journal article" date="2020" name="bioRxiv">
        <title>Metabolic contributions of an alphaproteobacterial endosymbiont in the apicomplexan Cardiosporidium cionae.</title>
        <authorList>
            <person name="Hunter E.S."/>
            <person name="Paight C.J."/>
            <person name="Lane C.E."/>
        </authorList>
    </citation>
    <scope>NUCLEOTIDE SEQUENCE [LARGE SCALE GENOMIC DNA]</scope>
    <source>
        <strain evidence="11">ESH_2018</strain>
    </source>
</reference>
<dbReference type="Gene3D" id="3.90.870.10">
    <property type="entry name" value="DHBP synthase"/>
    <property type="match status" value="1"/>
</dbReference>